<evidence type="ECO:0000313" key="2">
    <source>
        <dbReference type="Proteomes" id="UP000712281"/>
    </source>
</evidence>
<dbReference type="GO" id="GO:0006952">
    <property type="term" value="P:defense response"/>
    <property type="evidence" value="ECO:0007669"/>
    <property type="project" value="InterPro"/>
</dbReference>
<dbReference type="EMBL" id="QGKW02002228">
    <property type="protein sequence ID" value="KAF2535648.1"/>
    <property type="molecule type" value="Genomic_DNA"/>
</dbReference>
<reference evidence="1" key="1">
    <citation type="submission" date="2019-12" db="EMBL/GenBank/DDBJ databases">
        <title>Genome sequencing and annotation of Brassica cretica.</title>
        <authorList>
            <person name="Studholme D.J."/>
            <person name="Sarris P.F."/>
        </authorList>
    </citation>
    <scope>NUCLEOTIDE SEQUENCE</scope>
    <source>
        <strain evidence="1">PFS-001/15</strain>
        <tissue evidence="1">Leaf</tissue>
    </source>
</reference>
<feature type="non-terminal residue" evidence="1">
    <location>
        <position position="1"/>
    </location>
</feature>
<dbReference type="GO" id="GO:0052689">
    <property type="term" value="F:carboxylic ester hydrolase activity"/>
    <property type="evidence" value="ECO:0007669"/>
    <property type="project" value="InterPro"/>
</dbReference>
<organism evidence="1 2">
    <name type="scientific">Brassica cretica</name>
    <name type="common">Mustard</name>
    <dbReference type="NCBI Taxonomy" id="69181"/>
    <lineage>
        <taxon>Eukaryota</taxon>
        <taxon>Viridiplantae</taxon>
        <taxon>Streptophyta</taxon>
        <taxon>Embryophyta</taxon>
        <taxon>Tracheophyta</taxon>
        <taxon>Spermatophyta</taxon>
        <taxon>Magnoliopsida</taxon>
        <taxon>eudicotyledons</taxon>
        <taxon>Gunneridae</taxon>
        <taxon>Pentapetalae</taxon>
        <taxon>rosids</taxon>
        <taxon>malvids</taxon>
        <taxon>Brassicales</taxon>
        <taxon>Brassicaceae</taxon>
        <taxon>Brassiceae</taxon>
        <taxon>Brassica</taxon>
    </lineage>
</organism>
<protein>
    <submittedName>
        <fullName evidence="1">Uncharacterized protein</fullName>
    </submittedName>
</protein>
<comment type="caution">
    <text evidence="1">The sequence shown here is derived from an EMBL/GenBank/DDBJ whole genome shotgun (WGS) entry which is preliminary data.</text>
</comment>
<name>A0A8S9FUL8_BRACR</name>
<dbReference type="InterPro" id="IPR044603">
    <property type="entry name" value="SAG101-like"/>
</dbReference>
<dbReference type="PANTHER" id="PTHR46898:SF3">
    <property type="entry name" value="FUNGAL LIPASE-LIKE DOMAIN-CONTAINING PROTEIN"/>
    <property type="match status" value="1"/>
</dbReference>
<sequence>GLGIKIFQETEYTVVVFVAPPINITCPLNSASTLLSGTQDQNPFHFLCSEKISFSLHTLAFQLFVSAYNNNLLHLKSKVISNPIHYLYSLHNCV</sequence>
<dbReference type="Proteomes" id="UP000712281">
    <property type="component" value="Unassembled WGS sequence"/>
</dbReference>
<dbReference type="AlphaFoldDB" id="A0A8S9FUL8"/>
<accession>A0A8S9FUL8</accession>
<evidence type="ECO:0000313" key="1">
    <source>
        <dbReference type="EMBL" id="KAF2535648.1"/>
    </source>
</evidence>
<proteinExistence type="predicted"/>
<dbReference type="PANTHER" id="PTHR46898">
    <property type="entry name" value="SENESCENCE-ASSOCIATED CARBOXYLESTERASE 101"/>
    <property type="match status" value="1"/>
</dbReference>
<gene>
    <name evidence="1" type="ORF">F2Q68_00022750</name>
</gene>